<feature type="domain" description="BFD-like [2Fe-2S]-binding" evidence="9">
    <location>
        <begin position="12"/>
        <end position="61"/>
    </location>
</feature>
<dbReference type="Gene3D" id="1.10.10.1100">
    <property type="entry name" value="BFD-like [2Fe-2S]-binding domain"/>
    <property type="match status" value="1"/>
</dbReference>
<keyword evidence="2" id="KW-0001">2Fe-2S</keyword>
<dbReference type="InterPro" id="IPR052371">
    <property type="entry name" value="BFD-associated_ferredoxin"/>
</dbReference>
<proteinExistence type="inferred from homology"/>
<evidence type="ECO:0000256" key="2">
    <source>
        <dbReference type="ARBA" id="ARBA00022714"/>
    </source>
</evidence>
<comment type="caution">
    <text evidence="10">The sequence shown here is derived from an EMBL/GenBank/DDBJ whole genome shotgun (WGS) entry which is preliminary data.</text>
</comment>
<keyword evidence="3" id="KW-0479">Metal-binding</keyword>
<keyword evidence="4" id="KW-0249">Electron transport</keyword>
<evidence type="ECO:0000259" key="9">
    <source>
        <dbReference type="Pfam" id="PF04324"/>
    </source>
</evidence>
<dbReference type="EMBL" id="BAABBM010000001">
    <property type="protein sequence ID" value="GAA3905119.1"/>
    <property type="molecule type" value="Genomic_DNA"/>
</dbReference>
<evidence type="ECO:0000256" key="5">
    <source>
        <dbReference type="ARBA" id="ARBA00023004"/>
    </source>
</evidence>
<dbReference type="PANTHER" id="PTHR37424:SF1">
    <property type="entry name" value="BACTERIOFERRITIN-ASSOCIATED FERREDOXIN"/>
    <property type="match status" value="1"/>
</dbReference>
<dbReference type="InterPro" id="IPR007419">
    <property type="entry name" value="BFD-like_2Fe2S-bd_dom"/>
</dbReference>
<dbReference type="Pfam" id="PF04324">
    <property type="entry name" value="Fer2_BFD"/>
    <property type="match status" value="1"/>
</dbReference>
<name>A0ABP7LPK5_9SPHN</name>
<protein>
    <recommendedName>
        <fullName evidence="7">Bacterioferritin-associated ferredoxin</fullName>
    </recommendedName>
</protein>
<keyword evidence="11" id="KW-1185">Reference proteome</keyword>
<evidence type="ECO:0000256" key="1">
    <source>
        <dbReference type="ARBA" id="ARBA00022448"/>
    </source>
</evidence>
<evidence type="ECO:0000256" key="4">
    <source>
        <dbReference type="ARBA" id="ARBA00022982"/>
    </source>
</evidence>
<keyword evidence="1" id="KW-0813">Transport</keyword>
<sequence length="74" mass="8075">MVRIIDYTASMIVCICNRITEGEVREAARAGCPTPEQAYACLGCEVQCGCCLDYAREIIEEERASLLAVDSRAA</sequence>
<gene>
    <name evidence="10" type="ORF">GCM10022276_24630</name>
</gene>
<evidence type="ECO:0000256" key="8">
    <source>
        <dbReference type="ARBA" id="ARBA00046332"/>
    </source>
</evidence>
<comment type="similarity">
    <text evidence="8">Belongs to the Bfd family.</text>
</comment>
<evidence type="ECO:0000256" key="6">
    <source>
        <dbReference type="ARBA" id="ARBA00023014"/>
    </source>
</evidence>
<evidence type="ECO:0000256" key="7">
    <source>
        <dbReference type="ARBA" id="ARBA00039386"/>
    </source>
</evidence>
<dbReference type="InterPro" id="IPR041854">
    <property type="entry name" value="BFD-like_2Fe2S-bd_dom_sf"/>
</dbReference>
<keyword evidence="5" id="KW-0408">Iron</keyword>
<dbReference type="Proteomes" id="UP001500827">
    <property type="component" value="Unassembled WGS sequence"/>
</dbReference>
<dbReference type="PANTHER" id="PTHR37424">
    <property type="entry name" value="BACTERIOFERRITIN-ASSOCIATED FERREDOXIN"/>
    <property type="match status" value="1"/>
</dbReference>
<reference evidence="11" key="1">
    <citation type="journal article" date="2019" name="Int. J. Syst. Evol. Microbiol.">
        <title>The Global Catalogue of Microorganisms (GCM) 10K type strain sequencing project: providing services to taxonomists for standard genome sequencing and annotation.</title>
        <authorList>
            <consortium name="The Broad Institute Genomics Platform"/>
            <consortium name="The Broad Institute Genome Sequencing Center for Infectious Disease"/>
            <person name="Wu L."/>
            <person name="Ma J."/>
        </authorList>
    </citation>
    <scope>NUCLEOTIDE SEQUENCE [LARGE SCALE GENOMIC DNA]</scope>
    <source>
        <strain evidence="11">JCM 17543</strain>
    </source>
</reference>
<dbReference type="RefSeq" id="WP_344699999.1">
    <property type="nucleotide sequence ID" value="NZ_BAABBM010000001.1"/>
</dbReference>
<organism evidence="10 11">
    <name type="scientific">Sphingomonas limnosediminicola</name>
    <dbReference type="NCBI Taxonomy" id="940133"/>
    <lineage>
        <taxon>Bacteria</taxon>
        <taxon>Pseudomonadati</taxon>
        <taxon>Pseudomonadota</taxon>
        <taxon>Alphaproteobacteria</taxon>
        <taxon>Sphingomonadales</taxon>
        <taxon>Sphingomonadaceae</taxon>
        <taxon>Sphingomonas</taxon>
    </lineage>
</organism>
<evidence type="ECO:0000256" key="3">
    <source>
        <dbReference type="ARBA" id="ARBA00022723"/>
    </source>
</evidence>
<evidence type="ECO:0000313" key="11">
    <source>
        <dbReference type="Proteomes" id="UP001500827"/>
    </source>
</evidence>
<keyword evidence="6" id="KW-0411">Iron-sulfur</keyword>
<evidence type="ECO:0000313" key="10">
    <source>
        <dbReference type="EMBL" id="GAA3905119.1"/>
    </source>
</evidence>
<accession>A0ABP7LPK5</accession>